<accession>A0ABU0BSF6</accession>
<feature type="domain" description="Ketoreductase" evidence="4">
    <location>
        <begin position="92"/>
        <end position="277"/>
    </location>
</feature>
<feature type="compositionally biased region" description="Basic and acidic residues" evidence="3">
    <location>
        <begin position="16"/>
        <end position="35"/>
    </location>
</feature>
<feature type="region of interest" description="Disordered" evidence="3">
    <location>
        <begin position="1"/>
        <end position="59"/>
    </location>
</feature>
<dbReference type="PRINTS" id="PR00080">
    <property type="entry name" value="SDRFAMILY"/>
</dbReference>
<keyword evidence="2" id="KW-0560">Oxidoreductase</keyword>
<dbReference type="Pfam" id="PF13561">
    <property type="entry name" value="adh_short_C2"/>
    <property type="match status" value="1"/>
</dbReference>
<keyword evidence="6" id="KW-1185">Reference proteome</keyword>
<evidence type="ECO:0000256" key="3">
    <source>
        <dbReference type="SAM" id="MobiDB-lite"/>
    </source>
</evidence>
<dbReference type="NCBIfam" id="NF005214">
    <property type="entry name" value="PRK06701.1"/>
    <property type="match status" value="1"/>
</dbReference>
<dbReference type="InterPro" id="IPR057326">
    <property type="entry name" value="KR_dom"/>
</dbReference>
<evidence type="ECO:0000313" key="6">
    <source>
        <dbReference type="Proteomes" id="UP001230207"/>
    </source>
</evidence>
<dbReference type="PANTHER" id="PTHR48107">
    <property type="entry name" value="NADPH-DEPENDENT ALDEHYDE REDUCTASE-LIKE PROTEIN, CHLOROPLASTIC-RELATED"/>
    <property type="match status" value="1"/>
</dbReference>
<dbReference type="PRINTS" id="PR00081">
    <property type="entry name" value="GDHRDH"/>
</dbReference>
<proteinExistence type="inferred from homology"/>
<sequence>MVAKANPSNTMSPAKRTAEQQRDIQEQVAKADAKDRRAKSSRPKAMQAGARAYPVPPFPKQHLPKPGAEFKLDPAPLYEAPFYKGSGKLEGKVALITGGDSGIGRAVAVLFAREGADVAILHLAEGRDADDTVNAIEAEGRKAMAIPGDVKDKAFCQKAVAAVVEVFGTLDVLVNNAAFQVHTADVLDLTEEHFDETLRTNLYGYFFMVQAAVPHMKEGSAIVNTGSVTGLEGSKALLDYSMTKGGIHAFTRSLASQLTPKGIRVNAVAPGPVWTPLNPSDKEAEDVAHFGEDTPMKRPAQPEEIAPAYVFLASPQCSSYITGEILPIIGGY</sequence>
<dbReference type="SMART" id="SM00822">
    <property type="entry name" value="PKS_KR"/>
    <property type="match status" value="1"/>
</dbReference>
<dbReference type="PROSITE" id="PS00061">
    <property type="entry name" value="ADH_SHORT"/>
    <property type="match status" value="1"/>
</dbReference>
<dbReference type="Gene3D" id="3.40.50.720">
    <property type="entry name" value="NAD(P)-binding Rossmann-like Domain"/>
    <property type="match status" value="1"/>
</dbReference>
<dbReference type="PANTHER" id="PTHR48107:SF16">
    <property type="entry name" value="NADPH-DEPENDENT ALDEHYDE REDUCTASE 1, CHLOROPLASTIC"/>
    <property type="match status" value="1"/>
</dbReference>
<dbReference type="InterPro" id="IPR020904">
    <property type="entry name" value="Sc_DH/Rdtase_CS"/>
</dbReference>
<dbReference type="SUPFAM" id="SSF51735">
    <property type="entry name" value="NAD(P)-binding Rossmann-fold domains"/>
    <property type="match status" value="1"/>
</dbReference>
<dbReference type="EMBL" id="JAUSVF010000001">
    <property type="protein sequence ID" value="MDQ0321184.1"/>
    <property type="molecule type" value="Genomic_DNA"/>
</dbReference>
<evidence type="ECO:0000256" key="1">
    <source>
        <dbReference type="ARBA" id="ARBA00006484"/>
    </source>
</evidence>
<name>A0ABU0BSF6_9HYPH</name>
<comment type="similarity">
    <text evidence="1">Belongs to the short-chain dehydrogenases/reductases (SDR) family.</text>
</comment>
<dbReference type="Proteomes" id="UP001230207">
    <property type="component" value="Unassembled WGS sequence"/>
</dbReference>
<dbReference type="RefSeq" id="WP_370878508.1">
    <property type="nucleotide sequence ID" value="NZ_JAUSVF010000001.1"/>
</dbReference>
<organism evidence="5 6">
    <name type="scientific">Pararhizobium capsulatum DSM 1112</name>
    <dbReference type="NCBI Taxonomy" id="1121113"/>
    <lineage>
        <taxon>Bacteria</taxon>
        <taxon>Pseudomonadati</taxon>
        <taxon>Pseudomonadota</taxon>
        <taxon>Alphaproteobacteria</taxon>
        <taxon>Hyphomicrobiales</taxon>
        <taxon>Rhizobiaceae</taxon>
        <taxon>Rhizobium/Agrobacterium group</taxon>
        <taxon>Pararhizobium</taxon>
    </lineage>
</organism>
<dbReference type="NCBIfam" id="NF005559">
    <property type="entry name" value="PRK07231.1"/>
    <property type="match status" value="1"/>
</dbReference>
<evidence type="ECO:0000256" key="2">
    <source>
        <dbReference type="ARBA" id="ARBA00023002"/>
    </source>
</evidence>
<feature type="compositionally biased region" description="Polar residues" evidence="3">
    <location>
        <begin position="1"/>
        <end position="12"/>
    </location>
</feature>
<dbReference type="InterPro" id="IPR036291">
    <property type="entry name" value="NAD(P)-bd_dom_sf"/>
</dbReference>
<gene>
    <name evidence="5" type="ORF">QO002_003322</name>
</gene>
<reference evidence="5 6" key="1">
    <citation type="submission" date="2023-07" db="EMBL/GenBank/DDBJ databases">
        <title>Genomic Encyclopedia of Type Strains, Phase IV (KMG-IV): sequencing the most valuable type-strain genomes for metagenomic binning, comparative biology and taxonomic classification.</title>
        <authorList>
            <person name="Goeker M."/>
        </authorList>
    </citation>
    <scope>NUCLEOTIDE SEQUENCE [LARGE SCALE GENOMIC DNA]</scope>
    <source>
        <strain evidence="5 6">DSM 1112</strain>
    </source>
</reference>
<evidence type="ECO:0000313" key="5">
    <source>
        <dbReference type="EMBL" id="MDQ0321184.1"/>
    </source>
</evidence>
<evidence type="ECO:0000259" key="4">
    <source>
        <dbReference type="SMART" id="SM00822"/>
    </source>
</evidence>
<protein>
    <submittedName>
        <fullName evidence="5">NAD(P)-dependent dehydrogenase (Short-subunit alcohol dehydrogenase family)</fullName>
    </submittedName>
</protein>
<dbReference type="InterPro" id="IPR002347">
    <property type="entry name" value="SDR_fam"/>
</dbReference>
<comment type="caution">
    <text evidence="5">The sequence shown here is derived from an EMBL/GenBank/DDBJ whole genome shotgun (WGS) entry which is preliminary data.</text>
</comment>